<evidence type="ECO:0000256" key="7">
    <source>
        <dbReference type="PROSITE-ProRule" id="PRU00042"/>
    </source>
</evidence>
<dbReference type="GO" id="GO:0005634">
    <property type="term" value="C:nucleus"/>
    <property type="evidence" value="ECO:0007669"/>
    <property type="project" value="UniProtKB-SubCell"/>
</dbReference>
<dbReference type="Pfam" id="PF00096">
    <property type="entry name" value="zf-C2H2"/>
    <property type="match status" value="2"/>
</dbReference>
<dbReference type="PROSITE" id="PS50157">
    <property type="entry name" value="ZINC_FINGER_C2H2_2"/>
    <property type="match status" value="4"/>
</dbReference>
<sequence length="693" mass="80548">MNEMGVICRFCLKTIKKTLPIDKMIKEIIRFLMLKLMVDVYEPLFAGSAYHSGTRHVLRCAETLQMAFDFKSVCIYTEDCLSTFIEGKSEARLDLQEIYLKINDNEDIESVKEREIMGVIEKPVACQNCCNLLRQYSLFVTSFSDVEQKIQSYARINLGRDCVGEVDLRQVRDFSLSNVIKREVEAIGYDKVAKEEIMVFSKIESHENIISEEKIKCEEIGISESKIFKVSPETERREQEEFDGFSGNDEFFTSNQTPVVEESQGDVEMKCSFLELLETKVKRKYLEEDIEKIKGETEKSQRRLSPGKIDECQELEACLGIKSVEFEIKKEDNECDGPVSANASEMEVVYPEGHRVNSVEDAEGRIYPCKLCPYKAKRMNNFKEHMLIHKDFSEVTIYQCQLCPYKSKRKGDLNKHILIHKGPSEVTTYDCNICSYQGQRKSELTSHMLVHEDISKNASEMDTKDPNDVQAESVEDAEGRIHHCKLCPYKNKLKHNLTRHMLVHKDISEVKAYRCKLCPYKTKQKFHLIRHMRNHEDSIQVPTYDCSLCSYKVKHKGRLSAHMLIHDISENAPEIETSLPVKTVEDVQEKIYECNLCPYKTKLKHYFPEHMLIHKDISEVKAHRCKLCPYETKRKRDLATHMLSHMDLSEVTTYDCNFCSYKAKRKQCLTKHMMIHKDSSKVIAYHCQLCPHH</sequence>
<dbReference type="SMART" id="SM00355">
    <property type="entry name" value="ZnF_C2H2"/>
    <property type="match status" value="9"/>
</dbReference>
<feature type="domain" description="C2H2-type" evidence="8">
    <location>
        <begin position="513"/>
        <end position="540"/>
    </location>
</feature>
<dbReference type="SUPFAM" id="SSF57667">
    <property type="entry name" value="beta-beta-alpha zinc fingers"/>
    <property type="match status" value="3"/>
</dbReference>
<dbReference type="Gene3D" id="3.30.160.60">
    <property type="entry name" value="Classic Zinc Finger"/>
    <property type="match status" value="4"/>
</dbReference>
<dbReference type="GO" id="GO:0008270">
    <property type="term" value="F:zinc ion binding"/>
    <property type="evidence" value="ECO:0007669"/>
    <property type="project" value="UniProtKB-KW"/>
</dbReference>
<name>A0AAV8YAH8_9CUCU</name>
<dbReference type="AlphaFoldDB" id="A0AAV8YAH8"/>
<keyword evidence="3" id="KW-0677">Repeat</keyword>
<evidence type="ECO:0000256" key="2">
    <source>
        <dbReference type="ARBA" id="ARBA00022723"/>
    </source>
</evidence>
<dbReference type="InterPro" id="IPR036236">
    <property type="entry name" value="Znf_C2H2_sf"/>
</dbReference>
<feature type="domain" description="C2H2-type" evidence="8">
    <location>
        <begin position="654"/>
        <end position="681"/>
    </location>
</feature>
<feature type="domain" description="C2H2-type" evidence="8">
    <location>
        <begin position="398"/>
        <end position="425"/>
    </location>
</feature>
<proteinExistence type="predicted"/>
<accession>A0AAV8YAH8</accession>
<dbReference type="Proteomes" id="UP001162162">
    <property type="component" value="Unassembled WGS sequence"/>
</dbReference>
<evidence type="ECO:0000256" key="4">
    <source>
        <dbReference type="ARBA" id="ARBA00022771"/>
    </source>
</evidence>
<comment type="caution">
    <text evidence="9">The sequence shown here is derived from an EMBL/GenBank/DDBJ whole genome shotgun (WGS) entry which is preliminary data.</text>
</comment>
<keyword evidence="6" id="KW-0539">Nucleus</keyword>
<dbReference type="EMBL" id="JAPWTK010000135">
    <property type="protein sequence ID" value="KAJ8948506.1"/>
    <property type="molecule type" value="Genomic_DNA"/>
</dbReference>
<evidence type="ECO:0000259" key="8">
    <source>
        <dbReference type="PROSITE" id="PS50157"/>
    </source>
</evidence>
<evidence type="ECO:0000256" key="5">
    <source>
        <dbReference type="ARBA" id="ARBA00022833"/>
    </source>
</evidence>
<gene>
    <name evidence="9" type="ORF">NQ318_000044</name>
</gene>
<dbReference type="InterPro" id="IPR050888">
    <property type="entry name" value="ZnF_C2H2-type_TF"/>
</dbReference>
<feature type="domain" description="C2H2-type" evidence="8">
    <location>
        <begin position="429"/>
        <end position="456"/>
    </location>
</feature>
<evidence type="ECO:0000256" key="1">
    <source>
        <dbReference type="ARBA" id="ARBA00004123"/>
    </source>
</evidence>
<evidence type="ECO:0000256" key="3">
    <source>
        <dbReference type="ARBA" id="ARBA00022737"/>
    </source>
</evidence>
<evidence type="ECO:0000313" key="10">
    <source>
        <dbReference type="Proteomes" id="UP001162162"/>
    </source>
</evidence>
<comment type="subcellular location">
    <subcellularLocation>
        <location evidence="1">Nucleus</location>
    </subcellularLocation>
</comment>
<keyword evidence="2" id="KW-0479">Metal-binding</keyword>
<dbReference type="PROSITE" id="PS00028">
    <property type="entry name" value="ZINC_FINGER_C2H2_1"/>
    <property type="match status" value="1"/>
</dbReference>
<keyword evidence="5" id="KW-0862">Zinc</keyword>
<reference evidence="9" key="1">
    <citation type="journal article" date="2023" name="Insect Mol. Biol.">
        <title>Genome sequencing provides insights into the evolution of gene families encoding plant cell wall-degrading enzymes in longhorned beetles.</title>
        <authorList>
            <person name="Shin N.R."/>
            <person name="Okamura Y."/>
            <person name="Kirsch R."/>
            <person name="Pauchet Y."/>
        </authorList>
    </citation>
    <scope>NUCLEOTIDE SEQUENCE</scope>
    <source>
        <strain evidence="9">AMC_N1</strain>
    </source>
</reference>
<dbReference type="InterPro" id="IPR013087">
    <property type="entry name" value="Znf_C2H2_type"/>
</dbReference>
<keyword evidence="10" id="KW-1185">Reference proteome</keyword>
<organism evidence="9 10">
    <name type="scientific">Aromia moschata</name>
    <dbReference type="NCBI Taxonomy" id="1265417"/>
    <lineage>
        <taxon>Eukaryota</taxon>
        <taxon>Metazoa</taxon>
        <taxon>Ecdysozoa</taxon>
        <taxon>Arthropoda</taxon>
        <taxon>Hexapoda</taxon>
        <taxon>Insecta</taxon>
        <taxon>Pterygota</taxon>
        <taxon>Neoptera</taxon>
        <taxon>Endopterygota</taxon>
        <taxon>Coleoptera</taxon>
        <taxon>Polyphaga</taxon>
        <taxon>Cucujiformia</taxon>
        <taxon>Chrysomeloidea</taxon>
        <taxon>Cerambycidae</taxon>
        <taxon>Cerambycinae</taxon>
        <taxon>Callichromatini</taxon>
        <taxon>Aromia</taxon>
    </lineage>
</organism>
<keyword evidence="4 7" id="KW-0863">Zinc-finger</keyword>
<evidence type="ECO:0000313" key="9">
    <source>
        <dbReference type="EMBL" id="KAJ8948506.1"/>
    </source>
</evidence>
<evidence type="ECO:0000256" key="6">
    <source>
        <dbReference type="ARBA" id="ARBA00023242"/>
    </source>
</evidence>
<protein>
    <recommendedName>
        <fullName evidence="8">C2H2-type domain-containing protein</fullName>
    </recommendedName>
</protein>
<dbReference type="PANTHER" id="PTHR24406">
    <property type="entry name" value="TRANSCRIPTIONAL REPRESSOR CTCFL-RELATED"/>
    <property type="match status" value="1"/>
</dbReference>